<reference evidence="1 2" key="1">
    <citation type="submission" date="2024-03" db="EMBL/GenBank/DDBJ databases">
        <title>Novel species of the genus Variovorax.</title>
        <authorList>
            <person name="Liu Q."/>
            <person name="Xin Y.-H."/>
        </authorList>
    </citation>
    <scope>NUCLEOTIDE SEQUENCE [LARGE SCALE GENOMIC DNA]</scope>
    <source>
        <strain evidence="1 2">KACC 18901</strain>
    </source>
</reference>
<accession>A0ABU8X7N0</accession>
<dbReference type="EMBL" id="JBBKZS010000005">
    <property type="protein sequence ID" value="MEJ8855842.1"/>
    <property type="molecule type" value="Genomic_DNA"/>
</dbReference>
<gene>
    <name evidence="1" type="ORF">WKW79_14760</name>
</gene>
<evidence type="ECO:0000313" key="2">
    <source>
        <dbReference type="Proteomes" id="UP001367030"/>
    </source>
</evidence>
<proteinExistence type="predicted"/>
<dbReference type="RefSeq" id="WP_340335917.1">
    <property type="nucleotide sequence ID" value="NZ_JBBKZS010000005.1"/>
</dbReference>
<dbReference type="Proteomes" id="UP001367030">
    <property type="component" value="Unassembled WGS sequence"/>
</dbReference>
<name>A0ABU8X7N0_9BURK</name>
<sequence>MMTATTDLALHRAVDAAHHLTDPEPPWTDILDGVRQVLGGDSASFIMFDGTGALLTLEQVHVDPLAELEYACHYHAQDIVTPATIGAGEGTWFDTQELFSPSALSRNGYYVDFMCRHRMRQMLTYIVEENPQRRGGLTVQRSEPHDHARWQFESTPIRTLAGAIQEAVLRRREVADHWYDCAESGFCAYDEALCMANSNGAMLRMSPKAQAWLGDATALRVRGGRLWHPNEGFRARLLDALERVVAHGTPERLTVPAHQKSDGLLLDLAPADARLRLGRESSVLVRMLRLA</sequence>
<keyword evidence="2" id="KW-1185">Reference proteome</keyword>
<comment type="caution">
    <text evidence="1">The sequence shown here is derived from an EMBL/GenBank/DDBJ whole genome shotgun (WGS) entry which is preliminary data.</text>
</comment>
<protein>
    <submittedName>
        <fullName evidence="1">Helix-turn-helix transcriptional regulator</fullName>
    </submittedName>
</protein>
<evidence type="ECO:0000313" key="1">
    <source>
        <dbReference type="EMBL" id="MEJ8855842.1"/>
    </source>
</evidence>
<organism evidence="1 2">
    <name type="scientific">Variovorax robiniae</name>
    <dbReference type="NCBI Taxonomy" id="1836199"/>
    <lineage>
        <taxon>Bacteria</taxon>
        <taxon>Pseudomonadati</taxon>
        <taxon>Pseudomonadota</taxon>
        <taxon>Betaproteobacteria</taxon>
        <taxon>Burkholderiales</taxon>
        <taxon>Comamonadaceae</taxon>
        <taxon>Variovorax</taxon>
    </lineage>
</organism>